<reference evidence="1 2" key="1">
    <citation type="submission" date="2020-08" db="EMBL/GenBank/DDBJ databases">
        <title>Bridging the membrane lipid divide: bacteria of the FCB group superphylum have the potential to synthesize archaeal ether lipids.</title>
        <authorList>
            <person name="Villanueva L."/>
            <person name="Von Meijenfeldt F.A.B."/>
            <person name="Westbye A.B."/>
            <person name="Yadav S."/>
            <person name="Hopmans E.C."/>
            <person name="Dutilh B.E."/>
            <person name="Sinninghe Damste J.S."/>
        </authorList>
    </citation>
    <scope>NUCLEOTIDE SEQUENCE [LARGE SCALE GENOMIC DNA]</scope>
    <source>
        <strain evidence="1">NIOZ-UU17</strain>
    </source>
</reference>
<gene>
    <name evidence="1" type="ORF">H8D96_07225</name>
</gene>
<evidence type="ECO:0000313" key="1">
    <source>
        <dbReference type="EMBL" id="MBC8431696.1"/>
    </source>
</evidence>
<comment type="caution">
    <text evidence="1">The sequence shown here is derived from an EMBL/GenBank/DDBJ whole genome shotgun (WGS) entry which is preliminary data.</text>
</comment>
<accession>A0A8J6P0T5</accession>
<dbReference type="AlphaFoldDB" id="A0A8J6P0T5"/>
<protein>
    <recommendedName>
        <fullName evidence="3">Outer membrane lipoprotein-sorting protein</fullName>
    </recommendedName>
</protein>
<evidence type="ECO:0008006" key="3">
    <source>
        <dbReference type="Google" id="ProtNLM"/>
    </source>
</evidence>
<proteinExistence type="predicted"/>
<organism evidence="1 2">
    <name type="scientific">Candidatus Desulfatibia vada</name>
    <dbReference type="NCBI Taxonomy" id="2841696"/>
    <lineage>
        <taxon>Bacteria</taxon>
        <taxon>Pseudomonadati</taxon>
        <taxon>Thermodesulfobacteriota</taxon>
        <taxon>Desulfobacteria</taxon>
        <taxon>Desulfobacterales</taxon>
        <taxon>Desulfobacterales incertae sedis</taxon>
        <taxon>Candidatus Desulfatibia</taxon>
    </lineage>
</organism>
<name>A0A8J6P0T5_9BACT</name>
<dbReference type="Gene3D" id="2.50.20.10">
    <property type="entry name" value="Lipoprotein localisation LolA/LolB/LppX"/>
    <property type="match status" value="1"/>
</dbReference>
<sequence>MECFKINKKVSFLLFLVNVVWFIAQADAYVLQGPHLLELMIQNLGKSKRLLISQKLFLYDNNRQGGLEFDETLKYIFPETFRSDIISENVQRIHVLSKGEALTVIDGKAVAASETIYGRYKDIFLYNSRVLLEEKLFLHGVDVNVSSLGRFQGQPVYVVGAHYPDETVPQIWLTKDTFRPLRWIITGKTAENREDTLEVRYLDWQPLNKMWYPMRVEFYRDDILVREIKVQNIETKPIFPEDIFDIDHLKSIYLPDASKRSEQGAEKDLNEVQKTIEEFKKIYE</sequence>
<evidence type="ECO:0000313" key="2">
    <source>
        <dbReference type="Proteomes" id="UP000605201"/>
    </source>
</evidence>
<dbReference type="Proteomes" id="UP000605201">
    <property type="component" value="Unassembled WGS sequence"/>
</dbReference>
<dbReference type="EMBL" id="JACNIG010000165">
    <property type="protein sequence ID" value="MBC8431696.1"/>
    <property type="molecule type" value="Genomic_DNA"/>
</dbReference>